<dbReference type="RefSeq" id="WP_377087673.1">
    <property type="nucleotide sequence ID" value="NZ_JBHSJL010000014.1"/>
</dbReference>
<reference evidence="9" key="1">
    <citation type="journal article" date="2019" name="Int. J. Syst. Evol. Microbiol.">
        <title>The Global Catalogue of Microorganisms (GCM) 10K type strain sequencing project: providing services to taxonomists for standard genome sequencing and annotation.</title>
        <authorList>
            <consortium name="The Broad Institute Genomics Platform"/>
            <consortium name="The Broad Institute Genome Sequencing Center for Infectious Disease"/>
            <person name="Wu L."/>
            <person name="Ma J."/>
        </authorList>
    </citation>
    <scope>NUCLEOTIDE SEQUENCE [LARGE SCALE GENOMIC DNA]</scope>
    <source>
        <strain evidence="9">CCUG 57942</strain>
    </source>
</reference>
<dbReference type="InterPro" id="IPR015883">
    <property type="entry name" value="Glyco_hydro_20_cat"/>
</dbReference>
<name>A0ABW4ZCY9_9BACT</name>
<protein>
    <recommendedName>
        <fullName evidence="3">beta-N-acetylhexosaminidase</fullName>
        <ecNumber evidence="3">3.2.1.52</ecNumber>
    </recommendedName>
</protein>
<accession>A0ABW4ZCY9</accession>
<evidence type="ECO:0000256" key="5">
    <source>
        <dbReference type="ARBA" id="ARBA00023295"/>
    </source>
</evidence>
<dbReference type="CDD" id="cd06563">
    <property type="entry name" value="GH20_chitobiase-like"/>
    <property type="match status" value="1"/>
</dbReference>
<evidence type="ECO:0000256" key="4">
    <source>
        <dbReference type="ARBA" id="ARBA00022801"/>
    </source>
</evidence>
<dbReference type="Proteomes" id="UP001597389">
    <property type="component" value="Unassembled WGS sequence"/>
</dbReference>
<dbReference type="InterPro" id="IPR025705">
    <property type="entry name" value="Beta_hexosaminidase_sua/sub"/>
</dbReference>
<comment type="catalytic activity">
    <reaction evidence="1">
        <text>Hydrolysis of terminal non-reducing N-acetyl-D-hexosamine residues in N-acetyl-beta-D-hexosaminides.</text>
        <dbReference type="EC" id="3.2.1.52"/>
    </reaction>
</comment>
<dbReference type="PANTHER" id="PTHR22600">
    <property type="entry name" value="BETA-HEXOSAMINIDASE"/>
    <property type="match status" value="1"/>
</dbReference>
<dbReference type="SUPFAM" id="SSF51445">
    <property type="entry name" value="(Trans)glycosidases"/>
    <property type="match status" value="1"/>
</dbReference>
<comment type="similarity">
    <text evidence="2">Belongs to the glycosyl hydrolase 20 family.</text>
</comment>
<dbReference type="PRINTS" id="PR00738">
    <property type="entry name" value="GLHYDRLASE20"/>
</dbReference>
<feature type="domain" description="Glycoside hydrolase family 20 catalytic" evidence="6">
    <location>
        <begin position="147"/>
        <end position="499"/>
    </location>
</feature>
<keyword evidence="4" id="KW-0378">Hydrolase</keyword>
<dbReference type="EC" id="3.2.1.52" evidence="3"/>
<dbReference type="PANTHER" id="PTHR22600:SF57">
    <property type="entry name" value="BETA-N-ACETYLHEXOSAMINIDASE"/>
    <property type="match status" value="1"/>
</dbReference>
<comment type="caution">
    <text evidence="8">The sequence shown here is derived from an EMBL/GenBank/DDBJ whole genome shotgun (WGS) entry which is preliminary data.</text>
</comment>
<dbReference type="Gene3D" id="2.60.120.260">
    <property type="entry name" value="Galactose-binding domain-like"/>
    <property type="match status" value="1"/>
</dbReference>
<dbReference type="Pfam" id="PF00728">
    <property type="entry name" value="Glyco_hydro_20"/>
    <property type="match status" value="1"/>
</dbReference>
<dbReference type="SUPFAM" id="SSF55545">
    <property type="entry name" value="beta-N-acetylhexosaminidase-like domain"/>
    <property type="match status" value="1"/>
</dbReference>
<dbReference type="Pfam" id="PF02838">
    <property type="entry name" value="Glyco_hydro_20b"/>
    <property type="match status" value="1"/>
</dbReference>
<dbReference type="SUPFAM" id="SSF49785">
    <property type="entry name" value="Galactose-binding domain-like"/>
    <property type="match status" value="1"/>
</dbReference>
<keyword evidence="5" id="KW-0326">Glycosidase</keyword>
<dbReference type="InterPro" id="IPR017853">
    <property type="entry name" value="GH"/>
</dbReference>
<organism evidence="8 9">
    <name type="scientific">Rubritalea tangerina</name>
    <dbReference type="NCBI Taxonomy" id="430798"/>
    <lineage>
        <taxon>Bacteria</taxon>
        <taxon>Pseudomonadati</taxon>
        <taxon>Verrucomicrobiota</taxon>
        <taxon>Verrucomicrobiia</taxon>
        <taxon>Verrucomicrobiales</taxon>
        <taxon>Rubritaleaceae</taxon>
        <taxon>Rubritalea</taxon>
    </lineage>
</organism>
<dbReference type="Gene3D" id="3.30.379.10">
    <property type="entry name" value="Chitobiase/beta-hexosaminidase domain 2-like"/>
    <property type="match status" value="1"/>
</dbReference>
<dbReference type="InterPro" id="IPR008979">
    <property type="entry name" value="Galactose-bd-like_sf"/>
</dbReference>
<evidence type="ECO:0000256" key="3">
    <source>
        <dbReference type="ARBA" id="ARBA00012663"/>
    </source>
</evidence>
<keyword evidence="9" id="KW-1185">Reference proteome</keyword>
<dbReference type="Gene3D" id="3.20.20.80">
    <property type="entry name" value="Glycosidases"/>
    <property type="match status" value="1"/>
</dbReference>
<evidence type="ECO:0000259" key="7">
    <source>
        <dbReference type="Pfam" id="PF02838"/>
    </source>
</evidence>
<gene>
    <name evidence="8" type="ORF">ACFSW8_10810</name>
</gene>
<dbReference type="InterPro" id="IPR015882">
    <property type="entry name" value="HEX_bac_N"/>
</dbReference>
<feature type="domain" description="Beta-hexosaminidase bacterial type N-terminal" evidence="7">
    <location>
        <begin position="21"/>
        <end position="143"/>
    </location>
</feature>
<evidence type="ECO:0000259" key="6">
    <source>
        <dbReference type="Pfam" id="PF00728"/>
    </source>
</evidence>
<evidence type="ECO:0000256" key="2">
    <source>
        <dbReference type="ARBA" id="ARBA00006285"/>
    </source>
</evidence>
<evidence type="ECO:0000313" key="9">
    <source>
        <dbReference type="Proteomes" id="UP001597389"/>
    </source>
</evidence>
<evidence type="ECO:0000256" key="1">
    <source>
        <dbReference type="ARBA" id="ARBA00001231"/>
    </source>
</evidence>
<sequence>MKHIFTAATLAVAPLLAGDLPIIPQPVKAEQAQGEFKLAPGLAIRYQTELKAEAELLAAGIENATGIKAKLVDTKLRIALKNPIELSQNGDSQAKESYNLEVSPQGVKIVGADAAGVFYGAQSLLQLIPVDGEKAIQACSIQDSPRFGWRGMHLDVGRHMFAVEDIKKFIDWLAYHKLNSFHWHLTEDQGWRIEIKKYPKLTEVGGFRASSPPYLDRWGSDGKRYGGFYTQEEIKEVVAYAKARHINVVPEIDMPGHMAAAITSYPWLGNDDIPNYKPQVYTVWGIHPYVLAPKEETFQWIDDVLTEVCALFPSAYIHIGGDEAPKGQWKQSKFAQSVIKREGLKDEHELQSYFIKRVEKILEAKGRKLIGWDEIREGGLSPNATMMLWRGWNHAIASIEEGHDVVMAPGSHTYFDHYQNNPVIELSKGPEYECIGGYRTIESVYTFNPVPEQFRGTPKAKHVLGCQAQLWTEYMHTWDKVEYCAFPRIAAIAEVAWSPQEARDLESFMTRLKPTMARYKKAGVRHFDPFNPGELKTRKGAKVTTSLPVHGNNLPEFAVIGNTKNIFWSSRGPQSGDHFTVALKESTSGPITVKTGGKGKQEGDILNKGILEVSKDGKSYKKIADFKEGTAKGNAPAGTQFIRITVTANQGNWLIIPEVEFK</sequence>
<dbReference type="EMBL" id="JBHUJB010000044">
    <property type="protein sequence ID" value="MFD2159391.1"/>
    <property type="molecule type" value="Genomic_DNA"/>
</dbReference>
<proteinExistence type="inferred from homology"/>
<dbReference type="InterPro" id="IPR029018">
    <property type="entry name" value="Hex-like_dom2"/>
</dbReference>
<evidence type="ECO:0000313" key="8">
    <source>
        <dbReference type="EMBL" id="MFD2159391.1"/>
    </source>
</evidence>